<dbReference type="Gene3D" id="2.30.40.10">
    <property type="entry name" value="Urease, subunit C, domain 1"/>
    <property type="match status" value="1"/>
</dbReference>
<dbReference type="KEGG" id="asag:FGM00_14790"/>
<dbReference type="SUPFAM" id="SSF51556">
    <property type="entry name" value="Metallo-dependent hydrolases"/>
    <property type="match status" value="1"/>
</dbReference>
<dbReference type="AlphaFoldDB" id="A0A5B7SRL0"/>
<evidence type="ECO:0000256" key="8">
    <source>
        <dbReference type="NCBIfam" id="TIGR01224"/>
    </source>
</evidence>
<dbReference type="GO" id="GO:0019556">
    <property type="term" value="P:L-histidine catabolic process to glutamate and formamide"/>
    <property type="evidence" value="ECO:0007669"/>
    <property type="project" value="UniProtKB-UniRule"/>
</dbReference>
<dbReference type="RefSeq" id="WP_138853654.1">
    <property type="nucleotide sequence ID" value="NZ_CP040710.1"/>
</dbReference>
<evidence type="ECO:0000256" key="7">
    <source>
        <dbReference type="ARBA" id="ARBA00023004"/>
    </source>
</evidence>
<comment type="pathway">
    <text evidence="1">Amino-acid degradation.</text>
</comment>
<keyword evidence="5" id="KW-0369">Histidine metabolism</keyword>
<evidence type="ECO:0000259" key="9">
    <source>
        <dbReference type="Pfam" id="PF01979"/>
    </source>
</evidence>
<dbReference type="Proteomes" id="UP000310017">
    <property type="component" value="Chromosome"/>
</dbReference>
<dbReference type="PANTHER" id="PTHR42752:SF1">
    <property type="entry name" value="IMIDAZOLONEPROPIONASE-RELATED"/>
    <property type="match status" value="1"/>
</dbReference>
<dbReference type="Gene3D" id="3.20.20.140">
    <property type="entry name" value="Metal-dependent hydrolases"/>
    <property type="match status" value="1"/>
</dbReference>
<dbReference type="InterPro" id="IPR011059">
    <property type="entry name" value="Metal-dep_hydrolase_composite"/>
</dbReference>
<dbReference type="OrthoDB" id="9776455at2"/>
<keyword evidence="3" id="KW-0479">Metal-binding</keyword>
<sequence length="417" mass="45073">MNNYQFIGPFKQLLPMSGLPLKGALSDGQLPVIENAGMLLENDRVLKIGPYDAILADASSRKADIIALKGDHVCIPGLIDAHTHICFGGSRANDYAMRNAGKSYLEIAKAGGGIWDTVTQTRKATKAELVKKTIKRAKQHLKNGVTTIEVKSGYGLSVDEELKMLRAIREANKELPIDLISTCLAAHMLPKDFEGDEENYLTEIAEKLFPVLKEEKLTNRIDAFIEESAFYEAQITPYFQKAREMGFDITVHADQFSTGGSQVAVAFGAVSADHLEASTQAEIELLAKSNVIATALPGASLGLGCGFTPARKILDAGGALAIASDHNPGSAPMGDLLTQAAILGTFEKLTNAEVLAGITYRAAAALNLKNRGQLALGFLADFCLFHTNDYREILYNQGSFKPCVVWKNGQAVFDKHQ</sequence>
<keyword evidence="11" id="KW-1185">Reference proteome</keyword>
<reference evidence="10 11" key="1">
    <citation type="submission" date="2019-05" db="EMBL/GenBank/DDBJ databases">
        <title>Genome sequencing of F202Z8.</title>
        <authorList>
            <person name="Kwon Y.M."/>
        </authorList>
    </citation>
    <scope>NUCLEOTIDE SEQUENCE [LARGE SCALE GENOMIC DNA]</scope>
    <source>
        <strain evidence="10 11">F202Z8</strain>
    </source>
</reference>
<evidence type="ECO:0000256" key="3">
    <source>
        <dbReference type="ARBA" id="ARBA00022723"/>
    </source>
</evidence>
<evidence type="ECO:0000256" key="6">
    <source>
        <dbReference type="ARBA" id="ARBA00022833"/>
    </source>
</evidence>
<dbReference type="InterPro" id="IPR032466">
    <property type="entry name" value="Metal_Hydrolase"/>
</dbReference>
<name>A0A5B7SRL0_9FLAO</name>
<dbReference type="EMBL" id="CP040710">
    <property type="protein sequence ID" value="QCX01315.1"/>
    <property type="molecule type" value="Genomic_DNA"/>
</dbReference>
<dbReference type="SUPFAM" id="SSF51338">
    <property type="entry name" value="Composite domain of metallo-dependent hydrolases"/>
    <property type="match status" value="2"/>
</dbReference>
<evidence type="ECO:0000256" key="5">
    <source>
        <dbReference type="ARBA" id="ARBA00022808"/>
    </source>
</evidence>
<keyword evidence="4 10" id="KW-0378">Hydrolase</keyword>
<keyword evidence="7" id="KW-0408">Iron</keyword>
<dbReference type="NCBIfam" id="TIGR01224">
    <property type="entry name" value="hutI"/>
    <property type="match status" value="1"/>
</dbReference>
<evidence type="ECO:0000313" key="10">
    <source>
        <dbReference type="EMBL" id="QCX01315.1"/>
    </source>
</evidence>
<dbReference type="GO" id="GO:0050480">
    <property type="term" value="F:imidazolonepropionase activity"/>
    <property type="evidence" value="ECO:0007669"/>
    <property type="project" value="UniProtKB-UniRule"/>
</dbReference>
<dbReference type="InterPro" id="IPR005920">
    <property type="entry name" value="HutI"/>
</dbReference>
<evidence type="ECO:0000256" key="1">
    <source>
        <dbReference type="ARBA" id="ARBA00005023"/>
    </source>
</evidence>
<evidence type="ECO:0000256" key="4">
    <source>
        <dbReference type="ARBA" id="ARBA00022801"/>
    </source>
</evidence>
<dbReference type="InterPro" id="IPR006680">
    <property type="entry name" value="Amidohydro-rel"/>
</dbReference>
<proteinExistence type="predicted"/>
<organism evidence="10 11">
    <name type="scientific">Aggregatimonas sangjinii</name>
    <dbReference type="NCBI Taxonomy" id="2583587"/>
    <lineage>
        <taxon>Bacteria</taxon>
        <taxon>Pseudomonadati</taxon>
        <taxon>Bacteroidota</taxon>
        <taxon>Flavobacteriia</taxon>
        <taxon>Flavobacteriales</taxon>
        <taxon>Flavobacteriaceae</taxon>
        <taxon>Aggregatimonas</taxon>
    </lineage>
</organism>
<dbReference type="EC" id="3.5.2.7" evidence="2 8"/>
<dbReference type="GO" id="GO:0046872">
    <property type="term" value="F:metal ion binding"/>
    <property type="evidence" value="ECO:0007669"/>
    <property type="project" value="UniProtKB-KW"/>
</dbReference>
<dbReference type="Pfam" id="PF01979">
    <property type="entry name" value="Amidohydro_1"/>
    <property type="match status" value="1"/>
</dbReference>
<accession>A0A5B7SRL0</accession>
<dbReference type="PANTHER" id="PTHR42752">
    <property type="entry name" value="IMIDAZOLONEPROPIONASE"/>
    <property type="match status" value="1"/>
</dbReference>
<evidence type="ECO:0000256" key="2">
    <source>
        <dbReference type="ARBA" id="ARBA00012864"/>
    </source>
</evidence>
<keyword evidence="6" id="KW-0862">Zinc</keyword>
<gene>
    <name evidence="10" type="primary">hutI</name>
    <name evidence="10" type="ORF">FGM00_14790</name>
</gene>
<evidence type="ECO:0000313" key="11">
    <source>
        <dbReference type="Proteomes" id="UP000310017"/>
    </source>
</evidence>
<feature type="domain" description="Amidohydrolase-related" evidence="9">
    <location>
        <begin position="75"/>
        <end position="412"/>
    </location>
</feature>
<dbReference type="GO" id="GO:0005737">
    <property type="term" value="C:cytoplasm"/>
    <property type="evidence" value="ECO:0007669"/>
    <property type="project" value="UniProtKB-UniRule"/>
</dbReference>
<protein>
    <recommendedName>
        <fullName evidence="2 8">Imidazolonepropionase</fullName>
        <ecNumber evidence="2 8">3.5.2.7</ecNumber>
    </recommendedName>
</protein>